<evidence type="ECO:0000313" key="3">
    <source>
        <dbReference type="Proteomes" id="UP001159042"/>
    </source>
</evidence>
<feature type="non-terminal residue" evidence="2">
    <location>
        <position position="131"/>
    </location>
</feature>
<sequence>MKVYGGSHRSSAGSRIPGGDTNSLDGCDRDKVQLRPHQVHPVLDSQALLCYEKPPLSDRPSTPPPPQNCYPLAPNICVEAGRIQFIRQQTEGTAPPPPLPEPPLVTGSGRVTVTRGLQTEIEPEDEFREVQ</sequence>
<gene>
    <name evidence="2" type="ORF">NQ315_010706</name>
</gene>
<protein>
    <submittedName>
        <fullName evidence="2">Uncharacterized protein</fullName>
    </submittedName>
</protein>
<feature type="compositionally biased region" description="Pro residues" evidence="1">
    <location>
        <begin position="94"/>
        <end position="103"/>
    </location>
</feature>
<dbReference type="AlphaFoldDB" id="A0AAV8VUH0"/>
<evidence type="ECO:0000256" key="1">
    <source>
        <dbReference type="SAM" id="MobiDB-lite"/>
    </source>
</evidence>
<proteinExistence type="predicted"/>
<accession>A0AAV8VUH0</accession>
<feature type="region of interest" description="Disordered" evidence="1">
    <location>
        <begin position="1"/>
        <end position="32"/>
    </location>
</feature>
<organism evidence="2 3">
    <name type="scientific">Exocentrus adspersus</name>
    <dbReference type="NCBI Taxonomy" id="1586481"/>
    <lineage>
        <taxon>Eukaryota</taxon>
        <taxon>Metazoa</taxon>
        <taxon>Ecdysozoa</taxon>
        <taxon>Arthropoda</taxon>
        <taxon>Hexapoda</taxon>
        <taxon>Insecta</taxon>
        <taxon>Pterygota</taxon>
        <taxon>Neoptera</taxon>
        <taxon>Endopterygota</taxon>
        <taxon>Coleoptera</taxon>
        <taxon>Polyphaga</taxon>
        <taxon>Cucujiformia</taxon>
        <taxon>Chrysomeloidea</taxon>
        <taxon>Cerambycidae</taxon>
        <taxon>Lamiinae</taxon>
        <taxon>Acanthocinini</taxon>
        <taxon>Exocentrus</taxon>
    </lineage>
</organism>
<reference evidence="2 3" key="1">
    <citation type="journal article" date="2023" name="Insect Mol. Biol.">
        <title>Genome sequencing provides insights into the evolution of gene families encoding plant cell wall-degrading enzymes in longhorned beetles.</title>
        <authorList>
            <person name="Shin N.R."/>
            <person name="Okamura Y."/>
            <person name="Kirsch R."/>
            <person name="Pauchet Y."/>
        </authorList>
    </citation>
    <scope>NUCLEOTIDE SEQUENCE [LARGE SCALE GENOMIC DNA]</scope>
    <source>
        <strain evidence="2">EAD_L_NR</strain>
    </source>
</reference>
<evidence type="ECO:0000313" key="2">
    <source>
        <dbReference type="EMBL" id="KAJ8917800.1"/>
    </source>
</evidence>
<dbReference type="Proteomes" id="UP001159042">
    <property type="component" value="Unassembled WGS sequence"/>
</dbReference>
<feature type="region of interest" description="Disordered" evidence="1">
    <location>
        <begin position="88"/>
        <end position="109"/>
    </location>
</feature>
<keyword evidence="3" id="KW-1185">Reference proteome</keyword>
<dbReference type="EMBL" id="JANEYG010000030">
    <property type="protein sequence ID" value="KAJ8917800.1"/>
    <property type="molecule type" value="Genomic_DNA"/>
</dbReference>
<name>A0AAV8VUH0_9CUCU</name>
<comment type="caution">
    <text evidence="2">The sequence shown here is derived from an EMBL/GenBank/DDBJ whole genome shotgun (WGS) entry which is preliminary data.</text>
</comment>